<sequence>MKRSYPQLYSYCKARGYDFRMLDLRWGLTDGVSNDHHMVSLHLEALKKCQEFSLGKSMMILSSHIPYQRRI</sequence>
<accession>A0A7M4DUN9</accession>
<dbReference type="PANTHER" id="PTHR19871:SF43">
    <property type="entry name" value="SI:CH211-212K18.6"/>
    <property type="match status" value="1"/>
</dbReference>
<name>A0A7M4DUN9_CROPO</name>
<dbReference type="PANTHER" id="PTHR19871">
    <property type="entry name" value="BETA TRANSDUCIN-RELATED PROTEIN"/>
    <property type="match status" value="1"/>
</dbReference>
<reference evidence="1" key="2">
    <citation type="submission" date="2025-09" db="UniProtKB">
        <authorList>
            <consortium name="Ensembl"/>
        </authorList>
    </citation>
    <scope>IDENTIFICATION</scope>
</reference>
<evidence type="ECO:0000313" key="1">
    <source>
        <dbReference type="Ensembl" id="ENSCPRP00005000094.1"/>
    </source>
</evidence>
<dbReference type="InterPro" id="IPR052752">
    <property type="entry name" value="NACHT-WD_repeat"/>
</dbReference>
<evidence type="ECO:0000313" key="2">
    <source>
        <dbReference type="Proteomes" id="UP000594220"/>
    </source>
</evidence>
<dbReference type="OMA" id="QMLDLRW"/>
<keyword evidence="2" id="KW-1185">Reference proteome</keyword>
<organism evidence="1 2">
    <name type="scientific">Crocodylus porosus</name>
    <name type="common">Saltwater crocodile</name>
    <name type="synonym">Estuarine crocodile</name>
    <dbReference type="NCBI Taxonomy" id="8502"/>
    <lineage>
        <taxon>Eukaryota</taxon>
        <taxon>Metazoa</taxon>
        <taxon>Chordata</taxon>
        <taxon>Craniata</taxon>
        <taxon>Vertebrata</taxon>
        <taxon>Euteleostomi</taxon>
        <taxon>Archelosauria</taxon>
        <taxon>Archosauria</taxon>
        <taxon>Crocodylia</taxon>
        <taxon>Longirostres</taxon>
        <taxon>Crocodylidae</taxon>
        <taxon>Crocodylus</taxon>
    </lineage>
</organism>
<dbReference type="AlphaFoldDB" id="A0A7M4DUN9"/>
<dbReference type="GeneTree" id="ENSGT00950000185893"/>
<dbReference type="Proteomes" id="UP000594220">
    <property type="component" value="Unplaced"/>
</dbReference>
<dbReference type="Ensembl" id="ENSCPRT00005000134.1">
    <property type="protein sequence ID" value="ENSCPRP00005000094.1"/>
    <property type="gene ID" value="ENSCPRG00005000104.1"/>
</dbReference>
<proteinExistence type="predicted"/>
<protein>
    <submittedName>
        <fullName evidence="1">Uncharacterized protein</fullName>
    </submittedName>
</protein>
<reference evidence="1" key="1">
    <citation type="submission" date="2025-08" db="UniProtKB">
        <authorList>
            <consortium name="Ensembl"/>
        </authorList>
    </citation>
    <scope>IDENTIFICATION</scope>
</reference>